<dbReference type="InterPro" id="IPR042100">
    <property type="entry name" value="Bug_dom1"/>
</dbReference>
<organism evidence="3 4">
    <name type="scientific">Paracraurococcus ruber</name>
    <dbReference type="NCBI Taxonomy" id="77675"/>
    <lineage>
        <taxon>Bacteria</taxon>
        <taxon>Pseudomonadati</taxon>
        <taxon>Pseudomonadota</taxon>
        <taxon>Alphaproteobacteria</taxon>
        <taxon>Acetobacterales</taxon>
        <taxon>Roseomonadaceae</taxon>
        <taxon>Paracraurococcus</taxon>
    </lineage>
</organism>
<evidence type="ECO:0000256" key="2">
    <source>
        <dbReference type="SAM" id="MobiDB-lite"/>
    </source>
</evidence>
<feature type="region of interest" description="Disordered" evidence="2">
    <location>
        <begin position="29"/>
        <end position="70"/>
    </location>
</feature>
<keyword evidence="4" id="KW-1185">Reference proteome</keyword>
<dbReference type="EMBL" id="NRSG01000413">
    <property type="protein sequence ID" value="MBK1661955.1"/>
    <property type="molecule type" value="Genomic_DNA"/>
</dbReference>
<dbReference type="InterPro" id="IPR005064">
    <property type="entry name" value="BUG"/>
</dbReference>
<dbReference type="Proteomes" id="UP000697995">
    <property type="component" value="Unassembled WGS sequence"/>
</dbReference>
<name>A0ABS1D6K1_9PROT</name>
<reference evidence="3 4" key="1">
    <citation type="journal article" date="2020" name="Microorganisms">
        <title>Osmotic Adaptation and Compatible Solute Biosynthesis of Phototrophic Bacteria as Revealed from Genome Analyses.</title>
        <authorList>
            <person name="Imhoff J.F."/>
            <person name="Rahn T."/>
            <person name="Kunzel S."/>
            <person name="Keller A."/>
            <person name="Neulinger S.C."/>
        </authorList>
    </citation>
    <scope>NUCLEOTIDE SEQUENCE [LARGE SCALE GENOMIC DNA]</scope>
    <source>
        <strain evidence="3 4">DSM 15382</strain>
    </source>
</reference>
<evidence type="ECO:0008006" key="5">
    <source>
        <dbReference type="Google" id="ProtNLM"/>
    </source>
</evidence>
<proteinExistence type="inferred from homology"/>
<sequence length="391" mass="41906">MRRGRRRRMATASWTMPRRGWRRCWPSCTASTSTPGCATPRPPIDTRRRRPAAWPQRLRHAAQPAPGRNHAMHRRGLLGAVALSIPTLGASAQTADRWPAREIQLVTGFGPGGGTDLVARAIAAHMEKTLGVSVVVRNTPGAGGTLGPTRIAQSRPDGYTFGLVGLSSLVVAPLTMDLPYKPWESFDFLACTSELRIGVPVGPSMPQVRTLADFVAEARRRPVTFASTNPGSAVSFFDLQRLAGLQMTYVQIPSITEAASQVAGGHIDSYTGTSEMIGLVKGGNLRLLASASVDRWPEFPEVPTLIEQGFETATRQPILWAGPAGLPPPVRARLEGALLAAARDPEVLARQESASIAPRPMDGQAALAMMRQIRPGVEAALDAAGMVRRRG</sequence>
<dbReference type="CDD" id="cd07012">
    <property type="entry name" value="PBP2_Bug_TTT"/>
    <property type="match status" value="1"/>
</dbReference>
<evidence type="ECO:0000313" key="4">
    <source>
        <dbReference type="Proteomes" id="UP000697995"/>
    </source>
</evidence>
<gene>
    <name evidence="3" type="ORF">CKO45_27570</name>
</gene>
<accession>A0ABS1D6K1</accession>
<protein>
    <recommendedName>
        <fullName evidence="5">Tripartite tricarboxylate transporter substrate binding protein</fullName>
    </recommendedName>
</protein>
<dbReference type="Gene3D" id="3.40.190.150">
    <property type="entry name" value="Bordetella uptake gene, domain 1"/>
    <property type="match status" value="1"/>
</dbReference>
<comment type="similarity">
    <text evidence="1">Belongs to the UPF0065 (bug) family.</text>
</comment>
<dbReference type="PANTHER" id="PTHR42928:SF5">
    <property type="entry name" value="BLR1237 PROTEIN"/>
    <property type="match status" value="1"/>
</dbReference>
<dbReference type="Gene3D" id="3.40.190.10">
    <property type="entry name" value="Periplasmic binding protein-like II"/>
    <property type="match status" value="1"/>
</dbReference>
<comment type="caution">
    <text evidence="3">The sequence shown here is derived from an EMBL/GenBank/DDBJ whole genome shotgun (WGS) entry which is preliminary data.</text>
</comment>
<evidence type="ECO:0000313" key="3">
    <source>
        <dbReference type="EMBL" id="MBK1661955.1"/>
    </source>
</evidence>
<dbReference type="Pfam" id="PF03401">
    <property type="entry name" value="TctC"/>
    <property type="match status" value="1"/>
</dbReference>
<evidence type="ECO:0000256" key="1">
    <source>
        <dbReference type="ARBA" id="ARBA00006987"/>
    </source>
</evidence>
<dbReference type="PANTHER" id="PTHR42928">
    <property type="entry name" value="TRICARBOXYLATE-BINDING PROTEIN"/>
    <property type="match status" value="1"/>
</dbReference>